<evidence type="ECO:0000313" key="3">
    <source>
        <dbReference type="Proteomes" id="UP000800303"/>
    </source>
</evidence>
<protein>
    <recommendedName>
        <fullName evidence="4">DUF5067 domain-containing protein</fullName>
    </recommendedName>
</protein>
<accession>A0ABX0FCY2</accession>
<organism evidence="2 3">
    <name type="scientific">Saccharibacillus alkalitolerans</name>
    <dbReference type="NCBI Taxonomy" id="2705290"/>
    <lineage>
        <taxon>Bacteria</taxon>
        <taxon>Bacillati</taxon>
        <taxon>Bacillota</taxon>
        <taxon>Bacilli</taxon>
        <taxon>Bacillales</taxon>
        <taxon>Paenibacillaceae</taxon>
        <taxon>Saccharibacillus</taxon>
    </lineage>
</organism>
<name>A0ABX0FCY2_9BACL</name>
<evidence type="ECO:0000256" key="1">
    <source>
        <dbReference type="SAM" id="SignalP"/>
    </source>
</evidence>
<dbReference type="PROSITE" id="PS51257">
    <property type="entry name" value="PROKAR_LIPOPROTEIN"/>
    <property type="match status" value="1"/>
</dbReference>
<keyword evidence="1" id="KW-0732">Signal</keyword>
<proteinExistence type="predicted"/>
<evidence type="ECO:0000313" key="2">
    <source>
        <dbReference type="EMBL" id="NGZ77261.1"/>
    </source>
</evidence>
<dbReference type="RefSeq" id="WP_166277330.1">
    <property type="nucleotide sequence ID" value="NZ_JAAFGS010000007.1"/>
</dbReference>
<reference evidence="2 3" key="1">
    <citation type="submission" date="2020-01" db="EMBL/GenBank/DDBJ databases">
        <title>Polyphasic characterisation and genomic insights into a novel alkali tolerant bacterium VR-M41.</title>
        <authorList>
            <person name="Vemuluri V.R."/>
        </authorList>
    </citation>
    <scope>NUCLEOTIDE SEQUENCE [LARGE SCALE GENOMIC DNA]</scope>
    <source>
        <strain evidence="2 3">VR-M41</strain>
    </source>
</reference>
<feature type="chain" id="PRO_5046245999" description="DUF5067 domain-containing protein" evidence="1">
    <location>
        <begin position="21"/>
        <end position="162"/>
    </location>
</feature>
<gene>
    <name evidence="2" type="ORF">GYN08_18375</name>
</gene>
<comment type="caution">
    <text evidence="2">The sequence shown here is derived from an EMBL/GenBank/DDBJ whole genome shotgun (WGS) entry which is preliminary data.</text>
</comment>
<keyword evidence="3" id="KW-1185">Reference proteome</keyword>
<dbReference type="EMBL" id="JAAFGS010000007">
    <property type="protein sequence ID" value="NGZ77261.1"/>
    <property type="molecule type" value="Genomic_DNA"/>
</dbReference>
<feature type="signal peptide" evidence="1">
    <location>
        <begin position="1"/>
        <end position="20"/>
    </location>
</feature>
<evidence type="ECO:0008006" key="4">
    <source>
        <dbReference type="Google" id="ProtNLM"/>
    </source>
</evidence>
<sequence length="162" mass="18247">MNIKSLFVILIFLLAGCSRAGGEYANEFKLGNMSTSTFENDKNYFIVTTFEWMGKNPATIESMELVKKDGTPITVESDRIRYAFHGADPKKAVGVYQRENLGNLEEIQGFEVEGESRLVLEVSLNHVQPASDRRIKITYTSGGKKREQLLESTTIEQLTTEE</sequence>
<dbReference type="Proteomes" id="UP000800303">
    <property type="component" value="Unassembled WGS sequence"/>
</dbReference>